<protein>
    <submittedName>
        <fullName evidence="1">Uncharacterized protein</fullName>
    </submittedName>
</protein>
<sequence length="200" mass="23563">MADINEFIKEEKITSEFEQRINTQIDRATFLKNPETIYNVLNILIVQLLAELKHQERINPNKKPPISSKEIEEKFTKLSMFKIKFEDALIDEENGYYIQDDTLGIKFPAKSSFLSESVKMYTKFEYIDINKKLYIILIDLQYSLKAYGLFDSRARSVLSPYVESLIGITHEEAQNEENEEFEDDITENDMHLRGDRFGRR</sequence>
<accession>A0A2J6X5G0</accession>
<proteinExistence type="predicted"/>
<dbReference type="EMBL" id="PNIX01000285">
    <property type="protein sequence ID" value="PMP81751.1"/>
    <property type="molecule type" value="Genomic_DNA"/>
</dbReference>
<gene>
    <name evidence="1" type="ORF">C0175_04860</name>
</gene>
<evidence type="ECO:0000313" key="1">
    <source>
        <dbReference type="EMBL" id="PMP81751.1"/>
    </source>
</evidence>
<evidence type="ECO:0000313" key="2">
    <source>
        <dbReference type="Proteomes" id="UP000236910"/>
    </source>
</evidence>
<comment type="caution">
    <text evidence="1">The sequence shown here is derived from an EMBL/GenBank/DDBJ whole genome shotgun (WGS) entry which is preliminary data.</text>
</comment>
<organism evidence="1 2">
    <name type="scientific">Caldisericum exile</name>
    <dbReference type="NCBI Taxonomy" id="693075"/>
    <lineage>
        <taxon>Bacteria</taxon>
        <taxon>Pseudomonadati</taxon>
        <taxon>Caldisericota/Cryosericota group</taxon>
        <taxon>Caldisericota</taxon>
        <taxon>Caldisericia</taxon>
        <taxon>Caldisericales</taxon>
        <taxon>Caldisericaceae</taxon>
        <taxon>Caldisericum</taxon>
    </lineage>
</organism>
<dbReference type="Proteomes" id="UP000236910">
    <property type="component" value="Unassembled WGS sequence"/>
</dbReference>
<dbReference type="AlphaFoldDB" id="A0A2J6X5G0"/>
<reference evidence="1 2" key="1">
    <citation type="submission" date="2018-01" db="EMBL/GenBank/DDBJ databases">
        <title>Metagenomic assembled genomes from two thermal pools in the Uzon Caldera, Kamchatka, Russia.</title>
        <authorList>
            <person name="Wilkins L."/>
            <person name="Ettinger C."/>
        </authorList>
    </citation>
    <scope>NUCLEOTIDE SEQUENCE [LARGE SCALE GENOMIC DNA]</scope>
    <source>
        <strain evidence="1">ARK-10</strain>
    </source>
</reference>
<name>A0A2J6X5G0_9BACT</name>